<dbReference type="Pfam" id="PF01527">
    <property type="entry name" value="HTH_Tnp_1"/>
    <property type="match status" value="1"/>
</dbReference>
<reference evidence="2" key="1">
    <citation type="submission" date="2012-04" db="EMBL/GenBank/DDBJ databases">
        <title>Complete genome of Cyanobium gracile PCC 6307.</title>
        <authorList>
            <consortium name="US DOE Joint Genome Institute"/>
            <person name="Gugger M."/>
            <person name="Coursin T."/>
            <person name="Rippka R."/>
            <person name="Tandeau De Marsac N."/>
            <person name="Huntemann M."/>
            <person name="Wei C.-L."/>
            <person name="Han J."/>
            <person name="Detter J.C."/>
            <person name="Han C."/>
            <person name="Tapia R."/>
            <person name="Held B."/>
            <person name="Chen A."/>
            <person name="Krypides N."/>
            <person name="Mavromatis K."/>
            <person name="Markowitz V."/>
            <person name="Szeto E."/>
            <person name="Ivanova N."/>
            <person name="Pagani I."/>
            <person name="Pati A."/>
            <person name="Goodwin L."/>
            <person name="Peters L."/>
            <person name="Pitluck S."/>
            <person name="Woyke T."/>
            <person name="Kerfeld C."/>
        </authorList>
    </citation>
    <scope>NUCLEOTIDE SEQUENCE</scope>
    <source>
        <strain evidence="2">PCC 6307</strain>
    </source>
</reference>
<dbReference type="EMBL" id="CP003495">
    <property type="protein sequence ID" value="AFY29171.1"/>
    <property type="molecule type" value="Genomic_DNA"/>
</dbReference>
<dbReference type="KEGG" id="cgc:Cyagr_2050"/>
<dbReference type="SUPFAM" id="SSF46689">
    <property type="entry name" value="Homeodomain-like"/>
    <property type="match status" value="1"/>
</dbReference>
<dbReference type="KEGG" id="cgc:Cyagr_2132"/>
<dbReference type="InterPro" id="IPR002514">
    <property type="entry name" value="Transposase_8"/>
</dbReference>
<dbReference type="EMBL" id="CP003495">
    <property type="protein sequence ID" value="AFY29250.1"/>
    <property type="molecule type" value="Genomic_DNA"/>
</dbReference>
<dbReference type="InterPro" id="IPR009057">
    <property type="entry name" value="Homeodomain-like_sf"/>
</dbReference>
<evidence type="ECO:0000256" key="1">
    <source>
        <dbReference type="SAM" id="Coils"/>
    </source>
</evidence>
<dbReference type="InterPro" id="IPR051839">
    <property type="entry name" value="RD_transcriptional_regulator"/>
</dbReference>
<evidence type="ECO:0000313" key="4">
    <source>
        <dbReference type="Proteomes" id="UP000010388"/>
    </source>
</evidence>
<proteinExistence type="predicted"/>
<gene>
    <name evidence="2" type="ordered locus">Cyagr_2050</name>
    <name evidence="3" type="ordered locus">Cyagr_2132</name>
</gene>
<dbReference type="PATRIC" id="fig|292564.3.peg.1943"/>
<dbReference type="PANTHER" id="PTHR33215:SF13">
    <property type="entry name" value="PROTEIN DISTAL ANTENNA"/>
    <property type="match status" value="1"/>
</dbReference>
<dbReference type="GO" id="GO:0004803">
    <property type="term" value="F:transposase activity"/>
    <property type="evidence" value="ECO:0007669"/>
    <property type="project" value="InterPro"/>
</dbReference>
<organism evidence="2 4">
    <name type="scientific">Cyanobium gracile (strain ATCC 27147 / PCC 6307)</name>
    <dbReference type="NCBI Taxonomy" id="292564"/>
    <lineage>
        <taxon>Bacteria</taxon>
        <taxon>Bacillati</taxon>
        <taxon>Cyanobacteriota</taxon>
        <taxon>Cyanophyceae</taxon>
        <taxon>Synechococcales</taxon>
        <taxon>Prochlorococcaceae</taxon>
        <taxon>Cyanobium</taxon>
    </lineage>
</organism>
<dbReference type="OrthoDB" id="560851at2"/>
<dbReference type="RefSeq" id="WP_015109616.1">
    <property type="nucleotide sequence ID" value="NC_019675.1"/>
</dbReference>
<dbReference type="GO" id="GO:0003677">
    <property type="term" value="F:DNA binding"/>
    <property type="evidence" value="ECO:0007669"/>
    <property type="project" value="InterPro"/>
</dbReference>
<evidence type="ECO:0000313" key="2">
    <source>
        <dbReference type="EMBL" id="AFY29171.1"/>
    </source>
</evidence>
<dbReference type="eggNOG" id="COG2963">
    <property type="taxonomic scope" value="Bacteria"/>
</dbReference>
<accession>K9P8W7</accession>
<dbReference type="GO" id="GO:0006313">
    <property type="term" value="P:DNA transposition"/>
    <property type="evidence" value="ECO:0007669"/>
    <property type="project" value="InterPro"/>
</dbReference>
<dbReference type="Gene3D" id="1.10.10.60">
    <property type="entry name" value="Homeodomain-like"/>
    <property type="match status" value="1"/>
</dbReference>
<protein>
    <submittedName>
        <fullName evidence="2">Transposase</fullName>
    </submittedName>
</protein>
<dbReference type="Proteomes" id="UP000010388">
    <property type="component" value="Chromosome"/>
</dbReference>
<sequence>MTNPTKTRRRFTAQQKVEAVELCLQEGLSCNAVAQRLGLPSSSLARWVRQARMDRGQAGPRDQGLLSSEERAELSRLRKENRELRREKDFFRLAAAHFAKEQLPPRGFA</sequence>
<keyword evidence="1" id="KW-0175">Coiled coil</keyword>
<reference evidence="4" key="2">
    <citation type="journal article" date="2013" name="Proc. Natl. Acad. Sci. U.S.A.">
        <title>Improving the coverage of the cyanobacterial phylum using diversity-driven genome sequencing.</title>
        <authorList>
            <person name="Shih P.M."/>
            <person name="Wu D."/>
            <person name="Latifi A."/>
            <person name="Axen S.D."/>
            <person name="Fewer D.P."/>
            <person name="Talla E."/>
            <person name="Calteau A."/>
            <person name="Cai F."/>
            <person name="Tandeau de Marsac N."/>
            <person name="Rippka R."/>
            <person name="Herdman M."/>
            <person name="Sivonen K."/>
            <person name="Coursin T."/>
            <person name="Laurent T."/>
            <person name="Goodwin L."/>
            <person name="Nolan M."/>
            <person name="Davenport K.W."/>
            <person name="Han C.S."/>
            <person name="Rubin E.M."/>
            <person name="Eisen J.A."/>
            <person name="Woyke T."/>
            <person name="Gugger M."/>
            <person name="Kerfeld C.A."/>
        </authorList>
    </citation>
    <scope>NUCLEOTIDE SEQUENCE [LARGE SCALE GENOMIC DNA]</scope>
    <source>
        <strain evidence="4">ATCC 27147 / PCC 6307</strain>
    </source>
</reference>
<feature type="coiled-coil region" evidence="1">
    <location>
        <begin position="67"/>
        <end position="94"/>
    </location>
</feature>
<dbReference type="AlphaFoldDB" id="K9P8W7"/>
<dbReference type="HOGENOM" id="CLU_027402_33_0_3"/>
<name>K9P8W7_CYAGP</name>
<dbReference type="STRING" id="292564.Cyagr_2050"/>
<dbReference type="PANTHER" id="PTHR33215">
    <property type="entry name" value="PROTEIN DISTAL ANTENNA"/>
    <property type="match status" value="1"/>
</dbReference>
<evidence type="ECO:0000313" key="3">
    <source>
        <dbReference type="EMBL" id="AFY29250.1"/>
    </source>
</evidence>